<feature type="region of interest" description="Disordered" evidence="1">
    <location>
        <begin position="256"/>
        <end position="321"/>
    </location>
</feature>
<protein>
    <submittedName>
        <fullName evidence="2">Uncharacterized protein</fullName>
    </submittedName>
</protein>
<evidence type="ECO:0000313" key="2">
    <source>
        <dbReference type="EMBL" id="RDX43337.1"/>
    </source>
</evidence>
<dbReference type="EMBL" id="KZ857466">
    <property type="protein sequence ID" value="RDX43337.1"/>
    <property type="molecule type" value="Genomic_DNA"/>
</dbReference>
<dbReference type="AlphaFoldDB" id="A0A371CSV7"/>
<gene>
    <name evidence="2" type="ORF">OH76DRAFT_1421986</name>
</gene>
<organism evidence="2 3">
    <name type="scientific">Lentinus brumalis</name>
    <dbReference type="NCBI Taxonomy" id="2498619"/>
    <lineage>
        <taxon>Eukaryota</taxon>
        <taxon>Fungi</taxon>
        <taxon>Dikarya</taxon>
        <taxon>Basidiomycota</taxon>
        <taxon>Agaricomycotina</taxon>
        <taxon>Agaricomycetes</taxon>
        <taxon>Polyporales</taxon>
        <taxon>Polyporaceae</taxon>
        <taxon>Lentinus</taxon>
    </lineage>
</organism>
<evidence type="ECO:0000256" key="1">
    <source>
        <dbReference type="SAM" id="MobiDB-lite"/>
    </source>
</evidence>
<evidence type="ECO:0000313" key="3">
    <source>
        <dbReference type="Proteomes" id="UP000256964"/>
    </source>
</evidence>
<feature type="compositionally biased region" description="Basic residues" evidence="1">
    <location>
        <begin position="308"/>
        <end position="321"/>
    </location>
</feature>
<name>A0A371CSV7_9APHY</name>
<accession>A0A371CSV7</accession>
<dbReference type="Proteomes" id="UP000256964">
    <property type="component" value="Unassembled WGS sequence"/>
</dbReference>
<keyword evidence="3" id="KW-1185">Reference proteome</keyword>
<proteinExistence type="predicted"/>
<feature type="compositionally biased region" description="Basic and acidic residues" evidence="1">
    <location>
        <begin position="298"/>
        <end position="307"/>
    </location>
</feature>
<reference evidence="2 3" key="1">
    <citation type="journal article" date="2018" name="Biotechnol. Biofuels">
        <title>Integrative visual omics of the white-rot fungus Polyporus brumalis exposes the biotechnological potential of its oxidative enzymes for delignifying raw plant biomass.</title>
        <authorList>
            <person name="Miyauchi S."/>
            <person name="Rancon A."/>
            <person name="Drula E."/>
            <person name="Hage H."/>
            <person name="Chaduli D."/>
            <person name="Favel A."/>
            <person name="Grisel S."/>
            <person name="Henrissat B."/>
            <person name="Herpoel-Gimbert I."/>
            <person name="Ruiz-Duenas F.J."/>
            <person name="Chevret D."/>
            <person name="Hainaut M."/>
            <person name="Lin J."/>
            <person name="Wang M."/>
            <person name="Pangilinan J."/>
            <person name="Lipzen A."/>
            <person name="Lesage-Meessen L."/>
            <person name="Navarro D."/>
            <person name="Riley R."/>
            <person name="Grigoriev I.V."/>
            <person name="Zhou S."/>
            <person name="Raouche S."/>
            <person name="Rosso M.N."/>
        </authorList>
    </citation>
    <scope>NUCLEOTIDE SEQUENCE [LARGE SCALE GENOMIC DNA]</scope>
    <source>
        <strain evidence="2 3">BRFM 1820</strain>
    </source>
</reference>
<sequence length="321" mass="36284">MHAALRLSTPQHFYLMSFFDKDDRFTIRQWRATCRDFEAKTVEPVLQNLQKSTIELRNPEDVRGFHTWISLSSMEKRCKYVTRIVLATGRMQETHLLFDIFARTTELQSLVIRDADVTLCSMSDTVPIPCHTPVGDVARLNARLLNRPNRGGARLLCMAAAMPYLRQLVVDYRHAPAATTKGPAKRRAGRAFADVMVRGTQFTTLTELHVHRGDRSFEATASWIDATAKCARMEEVSVWSNEGGCSVAGTPLEVRVSSSQTVRGPLSGLTRSSEQDPRYPEPNVPKVVLHFTRSVPEPSRREKECGTRRSKKTKGRARARR</sequence>